<accession>A0ABT2X4X1</accession>
<dbReference type="InterPro" id="IPR056644">
    <property type="entry name" value="DUF7742"/>
</dbReference>
<gene>
    <name evidence="2" type="ORF">OEZ60_11885</name>
</gene>
<comment type="caution">
    <text evidence="2">The sequence shown here is derived from an EMBL/GenBank/DDBJ whole genome shotgun (WGS) entry which is preliminary data.</text>
</comment>
<sequence>MRTLTHGDVAAAARAVLHLPREEWPGAVWRFLECAHAADLFRKRHGRNHPLWGNGSLSAATPPNARLAPEPFLSELRYLEAMASVFDVLLDWRRREV</sequence>
<name>A0ABT2X4X1_9RHOB</name>
<feature type="domain" description="DUF7742" evidence="1">
    <location>
        <begin position="2"/>
        <end position="89"/>
    </location>
</feature>
<dbReference type="Pfam" id="PF24891">
    <property type="entry name" value="DUF7742"/>
    <property type="match status" value="1"/>
</dbReference>
<dbReference type="EMBL" id="JAOVQO010000010">
    <property type="protein sequence ID" value="MCU9848705.1"/>
    <property type="molecule type" value="Genomic_DNA"/>
</dbReference>
<evidence type="ECO:0000259" key="1">
    <source>
        <dbReference type="Pfam" id="PF24891"/>
    </source>
</evidence>
<reference evidence="2 3" key="1">
    <citation type="submission" date="2022-10" db="EMBL/GenBank/DDBJ databases">
        <title>Defluviimonas sp. nov., isolated from ocean surface sediments.</title>
        <authorList>
            <person name="He W."/>
            <person name="Wang L."/>
            <person name="Zhang D.-F."/>
        </authorList>
    </citation>
    <scope>NUCLEOTIDE SEQUENCE [LARGE SCALE GENOMIC DNA]</scope>
    <source>
        <strain evidence="2 3">WL0024</strain>
    </source>
</reference>
<evidence type="ECO:0000313" key="3">
    <source>
        <dbReference type="Proteomes" id="UP001209535"/>
    </source>
</evidence>
<protein>
    <recommendedName>
        <fullName evidence="1">DUF7742 domain-containing protein</fullName>
    </recommendedName>
</protein>
<dbReference type="RefSeq" id="WP_263336372.1">
    <property type="nucleotide sequence ID" value="NZ_JAOVQO010000010.1"/>
</dbReference>
<proteinExistence type="predicted"/>
<keyword evidence="3" id="KW-1185">Reference proteome</keyword>
<organism evidence="2 3">
    <name type="scientific">Albidovulum salinarum</name>
    <dbReference type="NCBI Taxonomy" id="2984153"/>
    <lineage>
        <taxon>Bacteria</taxon>
        <taxon>Pseudomonadati</taxon>
        <taxon>Pseudomonadota</taxon>
        <taxon>Alphaproteobacteria</taxon>
        <taxon>Rhodobacterales</taxon>
        <taxon>Paracoccaceae</taxon>
        <taxon>Albidovulum</taxon>
    </lineage>
</organism>
<dbReference type="Proteomes" id="UP001209535">
    <property type="component" value="Unassembled WGS sequence"/>
</dbReference>
<evidence type="ECO:0000313" key="2">
    <source>
        <dbReference type="EMBL" id="MCU9848705.1"/>
    </source>
</evidence>